<evidence type="ECO:0000313" key="5">
    <source>
        <dbReference type="EMBL" id="SDB41209.1"/>
    </source>
</evidence>
<keyword evidence="6" id="KW-1185">Reference proteome</keyword>
<gene>
    <name evidence="5" type="ORF">SAMN05660653_01990</name>
</gene>
<evidence type="ECO:0000259" key="4">
    <source>
        <dbReference type="PROSITE" id="PS50893"/>
    </source>
</evidence>
<dbReference type="GO" id="GO:0005524">
    <property type="term" value="F:ATP binding"/>
    <property type="evidence" value="ECO:0007669"/>
    <property type="project" value="UniProtKB-KW"/>
</dbReference>
<dbReference type="OrthoDB" id="9809450at2"/>
<dbReference type="STRING" id="617002.SAMN05660653_01990"/>
<evidence type="ECO:0000256" key="1">
    <source>
        <dbReference type="ARBA" id="ARBA00022448"/>
    </source>
</evidence>
<dbReference type="Gene3D" id="3.40.50.300">
    <property type="entry name" value="P-loop containing nucleotide triphosphate hydrolases"/>
    <property type="match status" value="1"/>
</dbReference>
<dbReference type="InterPro" id="IPR003439">
    <property type="entry name" value="ABC_transporter-like_ATP-bd"/>
</dbReference>
<keyword evidence="3 5" id="KW-0067">ATP-binding</keyword>
<dbReference type="SMART" id="SM00382">
    <property type="entry name" value="AAA"/>
    <property type="match status" value="1"/>
</dbReference>
<dbReference type="Proteomes" id="UP000198771">
    <property type="component" value="Unassembled WGS sequence"/>
</dbReference>
<feature type="domain" description="ABC transporter" evidence="4">
    <location>
        <begin position="4"/>
        <end position="241"/>
    </location>
</feature>
<proteinExistence type="predicted"/>
<accession>A0A1G6D821</accession>
<dbReference type="SUPFAM" id="SSF50331">
    <property type="entry name" value="MOP-like"/>
    <property type="match status" value="1"/>
</dbReference>
<evidence type="ECO:0000313" key="6">
    <source>
        <dbReference type="Proteomes" id="UP000198771"/>
    </source>
</evidence>
<dbReference type="PANTHER" id="PTHR42781">
    <property type="entry name" value="SPERMIDINE/PUTRESCINE IMPORT ATP-BINDING PROTEIN POTA"/>
    <property type="match status" value="1"/>
</dbReference>
<dbReference type="PROSITE" id="PS50893">
    <property type="entry name" value="ABC_TRANSPORTER_2"/>
    <property type="match status" value="1"/>
</dbReference>
<dbReference type="GO" id="GO:0016887">
    <property type="term" value="F:ATP hydrolysis activity"/>
    <property type="evidence" value="ECO:0007669"/>
    <property type="project" value="InterPro"/>
</dbReference>
<dbReference type="SUPFAM" id="SSF52540">
    <property type="entry name" value="P-loop containing nucleoside triphosphate hydrolases"/>
    <property type="match status" value="1"/>
</dbReference>
<dbReference type="AlphaFoldDB" id="A0A1G6D821"/>
<keyword evidence="2" id="KW-0547">Nucleotide-binding</keyword>
<dbReference type="PANTHER" id="PTHR42781:SF4">
    <property type="entry name" value="SPERMIDINE_PUTRESCINE IMPORT ATP-BINDING PROTEIN POTA"/>
    <property type="match status" value="1"/>
</dbReference>
<evidence type="ECO:0000256" key="3">
    <source>
        <dbReference type="ARBA" id="ARBA00022840"/>
    </source>
</evidence>
<dbReference type="InterPro" id="IPR003593">
    <property type="entry name" value="AAA+_ATPase"/>
</dbReference>
<dbReference type="Pfam" id="PF00005">
    <property type="entry name" value="ABC_tran"/>
    <property type="match status" value="1"/>
</dbReference>
<sequence length="341" mass="37232">MSLYSLQEVRQVFEDRTVLDIDNLEMTAGGSYALLGPNGSGKTTLLHVLAFLRPPSSGVIYFQGQKVEWRDSVLTGLRRKVVLVDQHPIMFSTTVLKNVEYGPRMRGVSARERRKAAEECLERVGMSAFAHRPAHLLSGGETQRVAIARAMACRPEVMLFDEPTASVDVENQAVIDGVIRQLRKDKGVNGRISIIFSTHKPLEASRLAQERIFLFEGRLTGPGGENLLSCDIVQGGGGAVCVVGDNVALPVQTSRSGPGRVFIKPELIGLFPLDAAHEETTEQGHVGEILQMTAEGPNIKVLLDIGVPLRTLLSKDEARHLDAMVGEKVRVRIDPEAIELA</sequence>
<organism evidence="5 6">
    <name type="scientific">Desulfonatronum thiosulfatophilum</name>
    <dbReference type="NCBI Taxonomy" id="617002"/>
    <lineage>
        <taxon>Bacteria</taxon>
        <taxon>Pseudomonadati</taxon>
        <taxon>Thermodesulfobacteriota</taxon>
        <taxon>Desulfovibrionia</taxon>
        <taxon>Desulfovibrionales</taxon>
        <taxon>Desulfonatronaceae</taxon>
        <taxon>Desulfonatronum</taxon>
    </lineage>
</organism>
<dbReference type="InterPro" id="IPR008995">
    <property type="entry name" value="Mo/tungstate-bd_C_term_dom"/>
</dbReference>
<protein>
    <submittedName>
        <fullName evidence="5">Tungstate transport system ATP-binding protein</fullName>
    </submittedName>
</protein>
<reference evidence="5 6" key="1">
    <citation type="submission" date="2016-10" db="EMBL/GenBank/DDBJ databases">
        <authorList>
            <person name="de Groot N.N."/>
        </authorList>
    </citation>
    <scope>NUCLEOTIDE SEQUENCE [LARGE SCALE GENOMIC DNA]</scope>
    <source>
        <strain evidence="5 6">ASO4-2</strain>
    </source>
</reference>
<dbReference type="EMBL" id="FMXO01000010">
    <property type="protein sequence ID" value="SDB41209.1"/>
    <property type="molecule type" value="Genomic_DNA"/>
</dbReference>
<name>A0A1G6D821_9BACT</name>
<evidence type="ECO:0000256" key="2">
    <source>
        <dbReference type="ARBA" id="ARBA00022741"/>
    </source>
</evidence>
<dbReference type="InterPro" id="IPR050093">
    <property type="entry name" value="ABC_SmlMolc_Importer"/>
</dbReference>
<dbReference type="InterPro" id="IPR027417">
    <property type="entry name" value="P-loop_NTPase"/>
</dbReference>
<dbReference type="RefSeq" id="WP_092120836.1">
    <property type="nucleotide sequence ID" value="NZ_FMXO01000010.1"/>
</dbReference>
<keyword evidence="1" id="KW-0813">Transport</keyword>